<dbReference type="InterPro" id="IPR008949">
    <property type="entry name" value="Isoprenoid_synthase_dom_sf"/>
</dbReference>
<dbReference type="Proteomes" id="UP000076079">
    <property type="component" value="Chromosome"/>
</dbReference>
<dbReference type="AlphaFoldDB" id="A0A143PX34"/>
<reference evidence="1 2" key="1">
    <citation type="journal article" date="2016" name="Genome Announc.">
        <title>First Complete Genome Sequence of a Subdivision 6 Acidobacterium Strain.</title>
        <authorList>
            <person name="Huang S."/>
            <person name="Vieira S."/>
            <person name="Bunk B."/>
            <person name="Riedel T."/>
            <person name="Sproer C."/>
            <person name="Overmann J."/>
        </authorList>
    </citation>
    <scope>NUCLEOTIDE SEQUENCE [LARGE SCALE GENOMIC DNA]</scope>
    <source>
        <strain evidence="2">DSM 100886 HEG_-6_39</strain>
    </source>
</reference>
<dbReference type="SUPFAM" id="SSF48576">
    <property type="entry name" value="Terpenoid synthases"/>
    <property type="match status" value="1"/>
</dbReference>
<dbReference type="EMBL" id="CP015136">
    <property type="protein sequence ID" value="AMY12733.1"/>
    <property type="molecule type" value="Genomic_DNA"/>
</dbReference>
<accession>A0A143PX34</accession>
<dbReference type="InterPro" id="IPR044843">
    <property type="entry name" value="Trans_IPPS_bact-type"/>
</dbReference>
<dbReference type="STRING" id="1855912.LuPra_06015"/>
<name>A0A143PX34_LUTPR</name>
<dbReference type="InterPro" id="IPR017827">
    <property type="entry name" value="HSQ_synthase_HpnC"/>
</dbReference>
<dbReference type="OrthoDB" id="9787280at2"/>
<dbReference type="EC" id="2.5.1.96" evidence="1"/>
<dbReference type="PANTHER" id="PTHR31480">
    <property type="entry name" value="BIFUNCTIONAL LYCOPENE CYCLASE/PHYTOENE SYNTHASE"/>
    <property type="match status" value="1"/>
</dbReference>
<organism evidence="1 2">
    <name type="scientific">Luteitalea pratensis</name>
    <dbReference type="NCBI Taxonomy" id="1855912"/>
    <lineage>
        <taxon>Bacteria</taxon>
        <taxon>Pseudomonadati</taxon>
        <taxon>Acidobacteriota</taxon>
        <taxon>Vicinamibacteria</taxon>
        <taxon>Vicinamibacterales</taxon>
        <taxon>Vicinamibacteraceae</taxon>
        <taxon>Luteitalea</taxon>
    </lineage>
</organism>
<dbReference type="SFLD" id="SFLDG01018">
    <property type="entry name" value="Squalene/Phytoene_Synthase_Lik"/>
    <property type="match status" value="1"/>
</dbReference>
<gene>
    <name evidence="1" type="primary">crtM_2</name>
    <name evidence="1" type="ORF">LuPra_06015</name>
</gene>
<dbReference type="Gene3D" id="1.10.600.10">
    <property type="entry name" value="Farnesyl Diphosphate Synthase"/>
    <property type="match status" value="1"/>
</dbReference>
<keyword evidence="2" id="KW-1185">Reference proteome</keyword>
<dbReference type="GO" id="GO:0004311">
    <property type="term" value="F:geranylgeranyl diphosphate synthase activity"/>
    <property type="evidence" value="ECO:0007669"/>
    <property type="project" value="InterPro"/>
</dbReference>
<reference evidence="2" key="2">
    <citation type="submission" date="2016-04" db="EMBL/GenBank/DDBJ databases">
        <title>First Complete Genome Sequence of a Subdivision 6 Acidobacterium.</title>
        <authorList>
            <person name="Huang S."/>
            <person name="Vieira S."/>
            <person name="Bunk B."/>
            <person name="Riedel T."/>
            <person name="Sproeer C."/>
            <person name="Overmann J."/>
        </authorList>
    </citation>
    <scope>NUCLEOTIDE SEQUENCE [LARGE SCALE GENOMIC DNA]</scope>
    <source>
        <strain evidence="2">DSM 100886 HEG_-6_39</strain>
    </source>
</reference>
<dbReference type="RefSeq" id="WP_157899856.1">
    <property type="nucleotide sequence ID" value="NZ_CP015136.1"/>
</dbReference>
<dbReference type="KEGG" id="abac:LuPra_06015"/>
<keyword evidence="1" id="KW-0808">Transferase</keyword>
<dbReference type="SFLD" id="SFLDS00005">
    <property type="entry name" value="Isoprenoid_Synthase_Type_I"/>
    <property type="match status" value="1"/>
</dbReference>
<dbReference type="InterPro" id="IPR002060">
    <property type="entry name" value="Squ/phyt_synthse"/>
</dbReference>
<dbReference type="Pfam" id="PF00494">
    <property type="entry name" value="SQS_PSY"/>
    <property type="match status" value="1"/>
</dbReference>
<evidence type="ECO:0000313" key="2">
    <source>
        <dbReference type="Proteomes" id="UP000076079"/>
    </source>
</evidence>
<dbReference type="NCBIfam" id="TIGR03464">
    <property type="entry name" value="HpnC"/>
    <property type="match status" value="1"/>
</dbReference>
<sequence length="296" mass="33357">MTLEQAYARCQQVATAHYENFPVASRLLPGQMRPHVAAVYAFARAADDFADEGDIPQARRLEWIEQWRVLRQRPPASMTAATGVGQVPAEDVRATFIAVHDTITRCRIDPQLFDDLLSAFAQDVTTTRYETWDSVLDYCRRSANPVGRLVLGIAGVRDEESARQSDAVCTALQLANFWQDLGDDWRTRNRLYVPSELLHEYGADLHALDGGGVDAAWARVIDELGARTNALFDEGRPVCDAVHGRLRYELRATWLGGTTILRKTLEVRRRSLHERPVLTWADLMRIAIGAIRWRSG</sequence>
<protein>
    <submittedName>
        <fullName evidence="1">Dehydrosqualene synthase</fullName>
        <ecNumber evidence="1">2.5.1.96</ecNumber>
    </submittedName>
</protein>
<proteinExistence type="predicted"/>
<dbReference type="SFLD" id="SFLDG01212">
    <property type="entry name" value="Phytoene_synthase_like"/>
    <property type="match status" value="1"/>
</dbReference>
<evidence type="ECO:0000313" key="1">
    <source>
        <dbReference type="EMBL" id="AMY12733.1"/>
    </source>
</evidence>
<dbReference type="PATRIC" id="fig|1813736.3.peg.6319"/>